<evidence type="ECO:0000256" key="8">
    <source>
        <dbReference type="ARBA" id="ARBA00022968"/>
    </source>
</evidence>
<evidence type="ECO:0000256" key="3">
    <source>
        <dbReference type="ARBA" id="ARBA00022544"/>
    </source>
</evidence>
<feature type="domain" description="Protein kinase" evidence="16">
    <location>
        <begin position="5"/>
        <end position="262"/>
    </location>
</feature>
<keyword evidence="2 17" id="KW-0723">Serine/threonine-protein kinase</keyword>
<keyword evidence="8" id="KW-0735">Signal-anchor</keyword>
<dbReference type="InterPro" id="IPR000719">
    <property type="entry name" value="Prot_kinase_dom"/>
</dbReference>
<keyword evidence="3" id="KW-0309">Germination</keyword>
<evidence type="ECO:0000313" key="17">
    <source>
        <dbReference type="EMBL" id="PTM60050.1"/>
    </source>
</evidence>
<dbReference type="InterPro" id="IPR011009">
    <property type="entry name" value="Kinase-like_dom_sf"/>
</dbReference>
<dbReference type="EC" id="2.7.11.1" evidence="1"/>
<dbReference type="GO" id="GO:0071224">
    <property type="term" value="P:cellular response to peptidoglycan"/>
    <property type="evidence" value="ECO:0007669"/>
    <property type="project" value="UniProtKB-ARBA"/>
</dbReference>
<dbReference type="PROSITE" id="PS50011">
    <property type="entry name" value="PROTEIN_KINASE_DOM"/>
    <property type="match status" value="1"/>
</dbReference>
<dbReference type="GO" id="GO:0004674">
    <property type="term" value="F:protein serine/threonine kinase activity"/>
    <property type="evidence" value="ECO:0007669"/>
    <property type="project" value="UniProtKB-KW"/>
</dbReference>
<evidence type="ECO:0000256" key="6">
    <source>
        <dbReference type="ARBA" id="ARBA00022777"/>
    </source>
</evidence>
<dbReference type="Gene3D" id="3.30.200.20">
    <property type="entry name" value="Phosphorylase Kinase, domain 1"/>
    <property type="match status" value="1"/>
</dbReference>
<dbReference type="EMBL" id="PZZP01000001">
    <property type="protein sequence ID" value="PTM60050.1"/>
    <property type="molecule type" value="Genomic_DNA"/>
</dbReference>
<evidence type="ECO:0000256" key="11">
    <source>
        <dbReference type="ARBA" id="ARBA00060432"/>
    </source>
</evidence>
<dbReference type="PROSITE" id="PS00107">
    <property type="entry name" value="PROTEIN_KINASE_ATP"/>
    <property type="match status" value="1"/>
</dbReference>
<dbReference type="GO" id="GO:0007165">
    <property type="term" value="P:signal transduction"/>
    <property type="evidence" value="ECO:0007669"/>
    <property type="project" value="UniProtKB-ARBA"/>
</dbReference>
<dbReference type="CDD" id="cd14014">
    <property type="entry name" value="STKc_PknB_like"/>
    <property type="match status" value="1"/>
</dbReference>
<keyword evidence="18" id="KW-1185">Reference proteome</keyword>
<dbReference type="SUPFAM" id="SSF56112">
    <property type="entry name" value="Protein kinase-like (PK-like)"/>
    <property type="match status" value="1"/>
</dbReference>
<comment type="catalytic activity">
    <reaction evidence="10">
        <text>L-seryl-[protein] + ATP = O-phospho-L-seryl-[protein] + ADP + H(+)</text>
        <dbReference type="Rhea" id="RHEA:17989"/>
        <dbReference type="Rhea" id="RHEA-COMP:9863"/>
        <dbReference type="Rhea" id="RHEA-COMP:11604"/>
        <dbReference type="ChEBI" id="CHEBI:15378"/>
        <dbReference type="ChEBI" id="CHEBI:29999"/>
        <dbReference type="ChEBI" id="CHEBI:30616"/>
        <dbReference type="ChEBI" id="CHEBI:83421"/>
        <dbReference type="ChEBI" id="CHEBI:456216"/>
        <dbReference type="EC" id="2.7.11.1"/>
    </reaction>
</comment>
<evidence type="ECO:0000256" key="10">
    <source>
        <dbReference type="ARBA" id="ARBA00048679"/>
    </source>
</evidence>
<feature type="binding site" evidence="13">
    <location>
        <position position="34"/>
    </location>
    <ligand>
        <name>ATP</name>
        <dbReference type="ChEBI" id="CHEBI:30616"/>
    </ligand>
</feature>
<feature type="compositionally biased region" description="Acidic residues" evidence="14">
    <location>
        <begin position="377"/>
        <end position="388"/>
    </location>
</feature>
<dbReference type="Proteomes" id="UP000241639">
    <property type="component" value="Unassembled WGS sequence"/>
</dbReference>
<dbReference type="Pfam" id="PF00069">
    <property type="entry name" value="Pkinase"/>
    <property type="match status" value="1"/>
</dbReference>
<accession>A0A2T4ZDT4</accession>
<keyword evidence="15" id="KW-1133">Transmembrane helix</keyword>
<protein>
    <recommendedName>
        <fullName evidence="12">Serine/threonine-protein kinase PrkC</fullName>
        <ecNumber evidence="1">2.7.11.1</ecNumber>
    </recommendedName>
</protein>
<feature type="region of interest" description="Disordered" evidence="14">
    <location>
        <begin position="355"/>
        <end position="403"/>
    </location>
</feature>
<keyword evidence="6 17" id="KW-0418">Kinase</keyword>
<evidence type="ECO:0000256" key="9">
    <source>
        <dbReference type="ARBA" id="ARBA00047899"/>
    </source>
</evidence>
<sequence>MGYRYQLLRRLGVGGMSTVYLGMDLQLRRQVAIKVMKESLIHDDGFVRRFDREAKAVASMSHPHVINIYDVGKEGQVPYIVMEYMEGSSLDELIQLTGVLSAQEAAIIATQICDGLFHAHQQGIYHRDIKPHNIMSTADGQFKIGDFGISRINGDSTLTQTGSVMGSVHYFSPEHARGEGINHQSDLYSLGVVLFEMVTGRVPFEGEEAIAIALKHLQEPIPDPRQWNPDLPEEFSRIIHRAMAKSTDERYQSAQEMKKDLVHISNESTDTEAPIDPAPSTASPSQAADDTATKQTTETSHPPHQKESDVADAAPSRKKWLWWGGATAALVVVLLGSFFILQWGIGFLTAADEDPATEQTVEKPEENSNETPQSDSEQAEEGDEEEEQPPTQGHQWRKEIPDSKQNTDVFRNFKASGTNGQYRVHVDIQSPPGQVYYNVYVTDPTNSVKVLDKQPISHNGNEAQFSATSFDIAISKLPQGEGLVKIDLYREISADQKRSGFASYTLELIE</sequence>
<name>A0A2T4ZDT4_9BACL</name>
<evidence type="ECO:0000256" key="2">
    <source>
        <dbReference type="ARBA" id="ARBA00022527"/>
    </source>
</evidence>
<evidence type="ECO:0000256" key="1">
    <source>
        <dbReference type="ARBA" id="ARBA00012513"/>
    </source>
</evidence>
<keyword evidence="15" id="KW-0472">Membrane</keyword>
<dbReference type="GO" id="GO:0005524">
    <property type="term" value="F:ATP binding"/>
    <property type="evidence" value="ECO:0007669"/>
    <property type="project" value="UniProtKB-UniRule"/>
</dbReference>
<feature type="transmembrane region" description="Helical" evidence="15">
    <location>
        <begin position="320"/>
        <end position="345"/>
    </location>
</feature>
<evidence type="ECO:0000259" key="16">
    <source>
        <dbReference type="PROSITE" id="PS50011"/>
    </source>
</evidence>
<dbReference type="AlphaFoldDB" id="A0A2T4ZDT4"/>
<keyword evidence="7 13" id="KW-0067">ATP-binding</keyword>
<reference evidence="17 18" key="1">
    <citation type="submission" date="2018-04" db="EMBL/GenBank/DDBJ databases">
        <title>Genomic Encyclopedia of Archaeal and Bacterial Type Strains, Phase II (KMG-II): from individual species to whole genera.</title>
        <authorList>
            <person name="Goeker M."/>
        </authorList>
    </citation>
    <scope>NUCLEOTIDE SEQUENCE [LARGE SCALE GENOMIC DNA]</scope>
    <source>
        <strain evidence="17 18">DSM 45169</strain>
    </source>
</reference>
<evidence type="ECO:0000256" key="5">
    <source>
        <dbReference type="ARBA" id="ARBA00022741"/>
    </source>
</evidence>
<dbReference type="GO" id="GO:0009847">
    <property type="term" value="P:spore germination"/>
    <property type="evidence" value="ECO:0007669"/>
    <property type="project" value="UniProtKB-ARBA"/>
</dbReference>
<feature type="compositionally biased region" description="Low complexity" evidence="14">
    <location>
        <begin position="278"/>
        <end position="299"/>
    </location>
</feature>
<dbReference type="SMART" id="SM00220">
    <property type="entry name" value="S_TKc"/>
    <property type="match status" value="1"/>
</dbReference>
<dbReference type="FunFam" id="1.10.510.10:FF:000021">
    <property type="entry name" value="Serine/threonine protein kinase"/>
    <property type="match status" value="1"/>
</dbReference>
<evidence type="ECO:0000256" key="14">
    <source>
        <dbReference type="SAM" id="MobiDB-lite"/>
    </source>
</evidence>
<evidence type="ECO:0000313" key="18">
    <source>
        <dbReference type="Proteomes" id="UP000241639"/>
    </source>
</evidence>
<keyword evidence="5 13" id="KW-0547">Nucleotide-binding</keyword>
<keyword evidence="15" id="KW-0812">Transmembrane</keyword>
<dbReference type="Gene3D" id="1.10.510.10">
    <property type="entry name" value="Transferase(Phosphotransferase) domain 1"/>
    <property type="match status" value="1"/>
</dbReference>
<proteinExistence type="predicted"/>
<comment type="catalytic activity">
    <reaction evidence="9">
        <text>L-threonyl-[protein] + ATP = O-phospho-L-threonyl-[protein] + ADP + H(+)</text>
        <dbReference type="Rhea" id="RHEA:46608"/>
        <dbReference type="Rhea" id="RHEA-COMP:11060"/>
        <dbReference type="Rhea" id="RHEA-COMP:11605"/>
        <dbReference type="ChEBI" id="CHEBI:15378"/>
        <dbReference type="ChEBI" id="CHEBI:30013"/>
        <dbReference type="ChEBI" id="CHEBI:30616"/>
        <dbReference type="ChEBI" id="CHEBI:61977"/>
        <dbReference type="ChEBI" id="CHEBI:456216"/>
        <dbReference type="EC" id="2.7.11.1"/>
    </reaction>
</comment>
<comment type="caution">
    <text evidence="17">The sequence shown here is derived from an EMBL/GenBank/DDBJ whole genome shotgun (WGS) entry which is preliminary data.</text>
</comment>
<organism evidence="17 18">
    <name type="scientific">Desmospora activa DSM 45169</name>
    <dbReference type="NCBI Taxonomy" id="1121389"/>
    <lineage>
        <taxon>Bacteria</taxon>
        <taxon>Bacillati</taxon>
        <taxon>Bacillota</taxon>
        <taxon>Bacilli</taxon>
        <taxon>Bacillales</taxon>
        <taxon>Thermoactinomycetaceae</taxon>
        <taxon>Desmospora</taxon>
    </lineage>
</organism>
<evidence type="ECO:0000256" key="15">
    <source>
        <dbReference type="SAM" id="Phobius"/>
    </source>
</evidence>
<evidence type="ECO:0000256" key="7">
    <source>
        <dbReference type="ARBA" id="ARBA00022840"/>
    </source>
</evidence>
<feature type="region of interest" description="Disordered" evidence="14">
    <location>
        <begin position="269"/>
        <end position="313"/>
    </location>
</feature>
<gene>
    <name evidence="17" type="ORF">C8J48_2689</name>
</gene>
<dbReference type="FunFam" id="3.30.200.20:FF:000035">
    <property type="entry name" value="Serine/threonine protein kinase Stk1"/>
    <property type="match status" value="1"/>
</dbReference>
<dbReference type="PANTHER" id="PTHR43289">
    <property type="entry name" value="MITOGEN-ACTIVATED PROTEIN KINASE KINASE KINASE 20-RELATED"/>
    <property type="match status" value="1"/>
</dbReference>
<keyword evidence="4" id="KW-0808">Transferase</keyword>
<evidence type="ECO:0000256" key="12">
    <source>
        <dbReference type="ARBA" id="ARBA00070041"/>
    </source>
</evidence>
<comment type="subcellular location">
    <subcellularLocation>
        <location evidence="11">Spore membrane</location>
        <topology evidence="11">Single-pass type II membrane protein</topology>
    </subcellularLocation>
</comment>
<dbReference type="PANTHER" id="PTHR43289:SF34">
    <property type="entry name" value="SERINE_THREONINE-PROTEIN KINASE YBDM-RELATED"/>
    <property type="match status" value="1"/>
</dbReference>
<evidence type="ECO:0000256" key="4">
    <source>
        <dbReference type="ARBA" id="ARBA00022679"/>
    </source>
</evidence>
<dbReference type="InterPro" id="IPR017441">
    <property type="entry name" value="Protein_kinase_ATP_BS"/>
</dbReference>
<evidence type="ECO:0000256" key="13">
    <source>
        <dbReference type="PROSITE-ProRule" id="PRU10141"/>
    </source>
</evidence>